<feature type="compositionally biased region" description="Basic residues" evidence="7">
    <location>
        <begin position="17"/>
        <end position="26"/>
    </location>
</feature>
<evidence type="ECO:0000313" key="10">
    <source>
        <dbReference type="Proteomes" id="UP000398389"/>
    </source>
</evidence>
<feature type="compositionally biased region" description="Basic residues" evidence="7">
    <location>
        <begin position="1"/>
        <end position="10"/>
    </location>
</feature>
<keyword evidence="5 6" id="KW-0539">Nucleus</keyword>
<evidence type="ECO:0000259" key="8">
    <source>
        <dbReference type="Pfam" id="PF12333"/>
    </source>
</evidence>
<dbReference type="InterPro" id="IPR011989">
    <property type="entry name" value="ARM-like"/>
</dbReference>
<organism evidence="9 10">
    <name type="scientific">Magnusiomyces paraingens</name>
    <dbReference type="NCBI Taxonomy" id="2606893"/>
    <lineage>
        <taxon>Eukaryota</taxon>
        <taxon>Fungi</taxon>
        <taxon>Dikarya</taxon>
        <taxon>Ascomycota</taxon>
        <taxon>Saccharomycotina</taxon>
        <taxon>Dipodascomycetes</taxon>
        <taxon>Dipodascales</taxon>
        <taxon>Dipodascaceae</taxon>
        <taxon>Magnusiomyces</taxon>
    </lineage>
</organism>
<feature type="compositionally biased region" description="Acidic residues" evidence="7">
    <location>
        <begin position="279"/>
        <end position="299"/>
    </location>
</feature>
<evidence type="ECO:0000256" key="2">
    <source>
        <dbReference type="ARBA" id="ARBA00004123"/>
    </source>
</evidence>
<comment type="similarity">
    <text evidence="3 6">Belongs to the IPI1/TEX10 family.</text>
</comment>
<accession>A0A5E8B570</accession>
<feature type="compositionally biased region" description="Basic and acidic residues" evidence="7">
    <location>
        <begin position="300"/>
        <end position="312"/>
    </location>
</feature>
<evidence type="ECO:0000256" key="4">
    <source>
        <dbReference type="ARBA" id="ARBA00011141"/>
    </source>
</evidence>
<dbReference type="RefSeq" id="XP_031851602.1">
    <property type="nucleotide sequence ID" value="XM_031995711.1"/>
</dbReference>
<dbReference type="AlphaFoldDB" id="A0A5E8B570"/>
<dbReference type="GO" id="GO:0006364">
    <property type="term" value="P:rRNA processing"/>
    <property type="evidence" value="ECO:0007669"/>
    <property type="project" value="UniProtKB-UniRule"/>
</dbReference>
<comment type="function">
    <text evidence="1 6">Component of the RIX1 complex required for processing of ITS2 sequences from 35S pre-rRNA.</text>
</comment>
<dbReference type="GeneID" id="43579811"/>
<evidence type="ECO:0000256" key="1">
    <source>
        <dbReference type="ARBA" id="ARBA00002355"/>
    </source>
</evidence>
<feature type="compositionally biased region" description="Low complexity" evidence="7">
    <location>
        <begin position="381"/>
        <end position="399"/>
    </location>
</feature>
<dbReference type="Pfam" id="PF12333">
    <property type="entry name" value="Ipi1_N"/>
    <property type="match status" value="1"/>
</dbReference>
<dbReference type="OrthoDB" id="361362at2759"/>
<evidence type="ECO:0000256" key="7">
    <source>
        <dbReference type="SAM" id="MobiDB-lite"/>
    </source>
</evidence>
<dbReference type="InterPro" id="IPR024679">
    <property type="entry name" value="Ipi1_N"/>
</dbReference>
<dbReference type="GO" id="GO:0005634">
    <property type="term" value="C:nucleus"/>
    <property type="evidence" value="ECO:0007669"/>
    <property type="project" value="UniProtKB-SubCell"/>
</dbReference>
<feature type="region of interest" description="Disordered" evidence="7">
    <location>
        <begin position="201"/>
        <end position="225"/>
    </location>
</feature>
<sequence>MASSKKKKEKKKDFIKQKLRVGKTKPKSTTYTDTSFRSRAISLPSQVLVQSDKPLAFYLPLLRHQNRTTRREALGHIQRTYISSSASASVADLQQIVQKICPLLLDTSASVRAAAATALAEVPPAILDTSTAHIALYLNMAMTHIRPEVRDTSTRALDVLVERVPRQVCRVAFAASLRCFVTLLGWQDVVKSIATERAKEAARARDRSGGDRSSSGKNGKGFVSTNTSTNSIIAGAALELNRDVIKARTAHVKSLAGLLKIGLMDEAQMDAYTEKSSLNEEEEEEEEDDDDSDEDDNIDEEKVGNGENKPDQDDIVEVVVVEGGKNRPSFAQLAMSKFITPSTSVPYLSLDLFSGEKTGFPSGKPEFSKPEKNGSSGSGRGNSNNNSNNNNGSNSPGLGLSTGGVSAVGLDPANVTVTEDCESRRQLVDYYKPAFELGLNTLLKEGGELGRHAKHALEVLETLQE</sequence>
<keyword evidence="10" id="KW-1185">Reference proteome</keyword>
<gene>
    <name evidence="9" type="ORF">SAPINGB_P000988</name>
</gene>
<feature type="region of interest" description="Disordered" evidence="7">
    <location>
        <begin position="359"/>
        <end position="405"/>
    </location>
</feature>
<keyword evidence="6" id="KW-0690">Ribosome biogenesis</keyword>
<keyword evidence="6" id="KW-0698">rRNA processing</keyword>
<feature type="domain" description="Pre-rRNA-processing protein Ipi1 N-terminal" evidence="8">
    <location>
        <begin position="128"/>
        <end position="199"/>
    </location>
</feature>
<feature type="compositionally biased region" description="Basic and acidic residues" evidence="7">
    <location>
        <begin position="201"/>
        <end position="210"/>
    </location>
</feature>
<dbReference type="InterPro" id="IPR016024">
    <property type="entry name" value="ARM-type_fold"/>
</dbReference>
<name>A0A5E8B570_9ASCO</name>
<feature type="region of interest" description="Disordered" evidence="7">
    <location>
        <begin position="273"/>
        <end position="314"/>
    </location>
</feature>
<reference evidence="9 10" key="1">
    <citation type="submission" date="2019-09" db="EMBL/GenBank/DDBJ databases">
        <authorList>
            <person name="Brejova B."/>
        </authorList>
    </citation>
    <scope>NUCLEOTIDE SEQUENCE [LARGE SCALE GENOMIC DNA]</scope>
</reference>
<proteinExistence type="inferred from homology"/>
<evidence type="ECO:0000256" key="3">
    <source>
        <dbReference type="ARBA" id="ARBA00006427"/>
    </source>
</evidence>
<dbReference type="PANTHER" id="PTHR16056">
    <property type="entry name" value="REGULATOR OF MICROTUBULE DYNAMICS PROTEIN"/>
    <property type="match status" value="1"/>
</dbReference>
<evidence type="ECO:0000256" key="6">
    <source>
        <dbReference type="RuleBase" id="RU368021"/>
    </source>
</evidence>
<comment type="subunit">
    <text evidence="4">Component of the RIX1 complex, composed of IPI1, RIX1/IPI2 and IPI3 in a 1:2:2 stoichiometry. The complex interacts (via RIX1) with MDN1 (via its hexameric AAA ATPase ring) and the pre-60S ribosome particles.</text>
</comment>
<dbReference type="Gene3D" id="1.25.10.10">
    <property type="entry name" value="Leucine-rich Repeat Variant"/>
    <property type="match status" value="1"/>
</dbReference>
<feature type="region of interest" description="Disordered" evidence="7">
    <location>
        <begin position="1"/>
        <end position="30"/>
    </location>
</feature>
<protein>
    <recommendedName>
        <fullName evidence="6">Pre-rRNA-processing protein</fullName>
    </recommendedName>
</protein>
<evidence type="ECO:0000313" key="9">
    <source>
        <dbReference type="EMBL" id="VVT45983.1"/>
    </source>
</evidence>
<evidence type="ECO:0000256" key="5">
    <source>
        <dbReference type="ARBA" id="ARBA00023242"/>
    </source>
</evidence>
<dbReference type="EMBL" id="CABVLU010000001">
    <property type="protein sequence ID" value="VVT45983.1"/>
    <property type="molecule type" value="Genomic_DNA"/>
</dbReference>
<dbReference type="SUPFAM" id="SSF48371">
    <property type="entry name" value="ARM repeat"/>
    <property type="match status" value="1"/>
</dbReference>
<dbReference type="Proteomes" id="UP000398389">
    <property type="component" value="Unassembled WGS sequence"/>
</dbReference>
<dbReference type="GO" id="GO:0120330">
    <property type="term" value="C:rixosome complex"/>
    <property type="evidence" value="ECO:0007669"/>
    <property type="project" value="UniProtKB-UniRule"/>
</dbReference>
<dbReference type="PANTHER" id="PTHR16056:SF2">
    <property type="entry name" value="TESTIS-EXPRESSED PROTEIN 10"/>
    <property type="match status" value="1"/>
</dbReference>
<comment type="subcellular location">
    <subcellularLocation>
        <location evidence="2 6">Nucleus</location>
    </subcellularLocation>
</comment>